<keyword evidence="1" id="KW-0732">Signal</keyword>
<protein>
    <submittedName>
        <fullName evidence="2">Uncharacterized protein</fullName>
    </submittedName>
</protein>
<dbReference type="EMBL" id="CAJNOU010002459">
    <property type="protein sequence ID" value="CAF1323352.1"/>
    <property type="molecule type" value="Genomic_DNA"/>
</dbReference>
<organism evidence="2 3">
    <name type="scientific">Rotaria sordida</name>
    <dbReference type="NCBI Taxonomy" id="392033"/>
    <lineage>
        <taxon>Eukaryota</taxon>
        <taxon>Metazoa</taxon>
        <taxon>Spiralia</taxon>
        <taxon>Gnathifera</taxon>
        <taxon>Rotifera</taxon>
        <taxon>Eurotatoria</taxon>
        <taxon>Bdelloidea</taxon>
        <taxon>Philodinida</taxon>
        <taxon>Philodinidae</taxon>
        <taxon>Rotaria</taxon>
    </lineage>
</organism>
<feature type="chain" id="PRO_5032556128" evidence="1">
    <location>
        <begin position="24"/>
        <end position="134"/>
    </location>
</feature>
<accession>A0A815FC90</accession>
<dbReference type="AlphaFoldDB" id="A0A815FC90"/>
<sequence>MISSRVMLVAVPLVLILITIISTAPIHNNELVMEKLSDKSPNTIKTIAELMVYDDDKDTSNESKEQNIESTTRLQEVIATDIRVVNITEISLYIDDMIKASDNILANIEAELSAIATTEKLESSQSNQDDDDDE</sequence>
<evidence type="ECO:0000313" key="2">
    <source>
        <dbReference type="EMBL" id="CAF1323352.1"/>
    </source>
</evidence>
<dbReference type="Proteomes" id="UP000663889">
    <property type="component" value="Unassembled WGS sequence"/>
</dbReference>
<proteinExistence type="predicted"/>
<comment type="caution">
    <text evidence="2">The sequence shown here is derived from an EMBL/GenBank/DDBJ whole genome shotgun (WGS) entry which is preliminary data.</text>
</comment>
<feature type="signal peptide" evidence="1">
    <location>
        <begin position="1"/>
        <end position="23"/>
    </location>
</feature>
<evidence type="ECO:0000256" key="1">
    <source>
        <dbReference type="SAM" id="SignalP"/>
    </source>
</evidence>
<reference evidence="2" key="1">
    <citation type="submission" date="2021-02" db="EMBL/GenBank/DDBJ databases">
        <authorList>
            <person name="Nowell W R."/>
        </authorList>
    </citation>
    <scope>NUCLEOTIDE SEQUENCE</scope>
</reference>
<name>A0A815FC90_9BILA</name>
<gene>
    <name evidence="2" type="ORF">SEV965_LOCUS27431</name>
</gene>
<evidence type="ECO:0000313" key="3">
    <source>
        <dbReference type="Proteomes" id="UP000663889"/>
    </source>
</evidence>